<keyword evidence="5 12" id="KW-0812">Transmembrane</keyword>
<accession>A0AAV3QLN5</accession>
<dbReference type="InterPro" id="IPR011009">
    <property type="entry name" value="Kinase-like_dom_sf"/>
</dbReference>
<feature type="transmembrane region" description="Helical" evidence="12">
    <location>
        <begin position="351"/>
        <end position="374"/>
    </location>
</feature>
<keyword evidence="4" id="KW-0433">Leucine-rich repeat</keyword>
<dbReference type="Pfam" id="PF00560">
    <property type="entry name" value="LRR_1"/>
    <property type="match status" value="2"/>
</dbReference>
<evidence type="ECO:0000256" key="11">
    <source>
        <dbReference type="SAM" id="MobiDB-lite"/>
    </source>
</evidence>
<feature type="region of interest" description="Disordered" evidence="11">
    <location>
        <begin position="429"/>
        <end position="463"/>
    </location>
</feature>
<proteinExistence type="inferred from homology"/>
<protein>
    <recommendedName>
        <fullName evidence="13">Protein kinase domain-containing protein</fullName>
    </recommendedName>
</protein>
<evidence type="ECO:0000256" key="10">
    <source>
        <dbReference type="ARBA" id="ARBA00023180"/>
    </source>
</evidence>
<evidence type="ECO:0000256" key="8">
    <source>
        <dbReference type="ARBA" id="ARBA00022989"/>
    </source>
</evidence>
<feature type="compositionally biased region" description="Polar residues" evidence="11">
    <location>
        <begin position="329"/>
        <end position="344"/>
    </location>
</feature>
<dbReference type="PANTHER" id="PTHR48007">
    <property type="entry name" value="LEUCINE-RICH REPEAT RECEPTOR-LIKE PROTEIN KINASE PXC1"/>
    <property type="match status" value="1"/>
</dbReference>
<keyword evidence="6" id="KW-0732">Signal</keyword>
<dbReference type="Gene3D" id="3.80.10.10">
    <property type="entry name" value="Ribonuclease Inhibitor"/>
    <property type="match status" value="2"/>
</dbReference>
<dbReference type="GO" id="GO:0016020">
    <property type="term" value="C:membrane"/>
    <property type="evidence" value="ECO:0007669"/>
    <property type="project" value="UniProtKB-SubCell"/>
</dbReference>
<evidence type="ECO:0000256" key="2">
    <source>
        <dbReference type="ARBA" id="ARBA00009592"/>
    </source>
</evidence>
<dbReference type="Gene3D" id="3.30.200.20">
    <property type="entry name" value="Phosphorylase Kinase, domain 1"/>
    <property type="match status" value="1"/>
</dbReference>
<evidence type="ECO:0000256" key="4">
    <source>
        <dbReference type="ARBA" id="ARBA00022614"/>
    </source>
</evidence>
<evidence type="ECO:0000256" key="9">
    <source>
        <dbReference type="ARBA" id="ARBA00023136"/>
    </source>
</evidence>
<keyword evidence="15" id="KW-1185">Reference proteome</keyword>
<comment type="subcellular location">
    <subcellularLocation>
        <location evidence="1">Membrane</location>
        <topology evidence="1">Single-pass type I membrane protein</topology>
    </subcellularLocation>
</comment>
<dbReference type="InterPro" id="IPR032675">
    <property type="entry name" value="LRR_dom_sf"/>
</dbReference>
<organism evidence="14 15">
    <name type="scientific">Lithospermum erythrorhizon</name>
    <name type="common">Purple gromwell</name>
    <name type="synonym">Lithospermum officinale var. erythrorhizon</name>
    <dbReference type="NCBI Taxonomy" id="34254"/>
    <lineage>
        <taxon>Eukaryota</taxon>
        <taxon>Viridiplantae</taxon>
        <taxon>Streptophyta</taxon>
        <taxon>Embryophyta</taxon>
        <taxon>Tracheophyta</taxon>
        <taxon>Spermatophyta</taxon>
        <taxon>Magnoliopsida</taxon>
        <taxon>eudicotyledons</taxon>
        <taxon>Gunneridae</taxon>
        <taxon>Pentapetalae</taxon>
        <taxon>asterids</taxon>
        <taxon>lamiids</taxon>
        <taxon>Boraginales</taxon>
        <taxon>Boraginaceae</taxon>
        <taxon>Boraginoideae</taxon>
        <taxon>Lithospermeae</taxon>
        <taxon>Lithospermum</taxon>
    </lineage>
</organism>
<dbReference type="InterPro" id="IPR001611">
    <property type="entry name" value="Leu-rich_rpt"/>
</dbReference>
<comment type="similarity">
    <text evidence="2">Belongs to the RLP family.</text>
</comment>
<dbReference type="FunFam" id="3.80.10.10:FF:000275">
    <property type="entry name" value="Leucine-rich repeat receptor-like protein kinase"/>
    <property type="match status" value="1"/>
</dbReference>
<evidence type="ECO:0000259" key="13">
    <source>
        <dbReference type="PROSITE" id="PS50011"/>
    </source>
</evidence>
<keyword evidence="8 12" id="KW-1133">Transmembrane helix</keyword>
<keyword evidence="3" id="KW-0597">Phosphoprotein</keyword>
<dbReference type="GO" id="GO:0004672">
    <property type="term" value="F:protein kinase activity"/>
    <property type="evidence" value="ECO:0007669"/>
    <property type="project" value="InterPro"/>
</dbReference>
<feature type="region of interest" description="Disordered" evidence="11">
    <location>
        <begin position="381"/>
        <end position="412"/>
    </location>
</feature>
<keyword evidence="9 12" id="KW-0472">Membrane</keyword>
<name>A0AAV3QLN5_LITER</name>
<dbReference type="Gene3D" id="1.10.510.10">
    <property type="entry name" value="Transferase(Phosphotransferase) domain 1"/>
    <property type="match status" value="1"/>
</dbReference>
<dbReference type="Pfam" id="PF08263">
    <property type="entry name" value="LRRNT_2"/>
    <property type="match status" value="1"/>
</dbReference>
<dbReference type="InterPro" id="IPR013210">
    <property type="entry name" value="LRR_N_plant-typ"/>
</dbReference>
<evidence type="ECO:0000256" key="5">
    <source>
        <dbReference type="ARBA" id="ARBA00022692"/>
    </source>
</evidence>
<dbReference type="FunFam" id="3.80.10.10:FF:000722">
    <property type="entry name" value="Leucine-rich repeat receptor-like protein kinase"/>
    <property type="match status" value="1"/>
</dbReference>
<gene>
    <name evidence="14" type="ORF">LIER_20070</name>
</gene>
<dbReference type="Pfam" id="PF13855">
    <property type="entry name" value="LRR_8"/>
    <property type="match status" value="1"/>
</dbReference>
<dbReference type="PROSITE" id="PS50011">
    <property type="entry name" value="PROTEIN_KINASE_DOM"/>
    <property type="match status" value="1"/>
</dbReference>
<evidence type="ECO:0000256" key="6">
    <source>
        <dbReference type="ARBA" id="ARBA00022729"/>
    </source>
</evidence>
<dbReference type="PANTHER" id="PTHR48007:SF47">
    <property type="entry name" value="PROTEIN KINASE DOMAIN-CONTAINING PROTEIN"/>
    <property type="match status" value="1"/>
</dbReference>
<evidence type="ECO:0000256" key="12">
    <source>
        <dbReference type="SAM" id="Phobius"/>
    </source>
</evidence>
<evidence type="ECO:0000256" key="1">
    <source>
        <dbReference type="ARBA" id="ARBA00004479"/>
    </source>
</evidence>
<feature type="region of interest" description="Disordered" evidence="11">
    <location>
        <begin position="320"/>
        <end position="345"/>
    </location>
</feature>
<sequence>MMNSTKTSNKSHHFLCFLVSLIFLLFVPSFSLNIDGTLLLSFKYSIVSDPLSVLENWDYNDETPCLWSGVTCSRVGTSIGTPDMFRVINLVLPNSNLFGSIPEDLGLIQHLRTLDLSNNVLKGTLPISLFNATELQVLSLSNNAISGGMPEFSKENKSLRLLNLSANALSGKIPKSLTSLENLTVVSLKSNHFSGELPSGFHEVEILDISSNLLYSSLPMDFGGENMRYLNLSANKFSGLISDKFAEKIPENCTIDLSFNNLTGQIPDTLPLSNQKAEYFSGNIELCGKPLKKLCTIPSSLSKQPKSSINSSSAAIAVIPKNYDRNPTPDASGTTTNDDQNQPQHGLKPGAIAGIIVGDLAGIGVLALLILYVYQLRKKNQKPNTTTTTDKESYKSNNMVSEPPISSVVVKDPPTNAVSSSWSCLTIKNGEETSEATGSDTDDNKTNNDARNQVEYPESKTERSLTMFDEETKLDFETLFKASAYILGSSGASIVYKAVLHDGTSFAVRRIGENGALLRLKEFDNQVRAIAKLKHPNLVKVRGFYYGDDEKLMICDYISNGSLETAGYRKVGSSPYHLPFDVRLKIARGVARGLSYIHDKKHVHGNIKPSNILLNQEMEPVISDFGLQWLIYGKQNLKSDGSSARHFGSKRSTSSNYEHSVHDSPYIAPSGFIGCTSPYHAPESLQNLKPNPKWDVYSFGILLLELLTGKVYSDRELSQWSTTTITGSVEKDKHQVLRMVDGAIRGEVQFSKEEHTLACFKLGFSCASLNPQKRPSMKYAFQVLEKIPYSN</sequence>
<keyword evidence="10" id="KW-0325">Glycoprotein</keyword>
<dbReference type="Proteomes" id="UP001454036">
    <property type="component" value="Unassembled WGS sequence"/>
</dbReference>
<dbReference type="InterPro" id="IPR000719">
    <property type="entry name" value="Prot_kinase_dom"/>
</dbReference>
<evidence type="ECO:0000313" key="15">
    <source>
        <dbReference type="Proteomes" id="UP001454036"/>
    </source>
</evidence>
<dbReference type="AlphaFoldDB" id="A0AAV3QLN5"/>
<reference evidence="14 15" key="1">
    <citation type="submission" date="2024-01" db="EMBL/GenBank/DDBJ databases">
        <title>The complete chloroplast genome sequence of Lithospermum erythrorhizon: insights into the phylogenetic relationship among Boraginaceae species and the maternal lineages of purple gromwells.</title>
        <authorList>
            <person name="Okada T."/>
            <person name="Watanabe K."/>
        </authorList>
    </citation>
    <scope>NUCLEOTIDE SEQUENCE [LARGE SCALE GENOMIC DNA]</scope>
</reference>
<dbReference type="SUPFAM" id="SSF56112">
    <property type="entry name" value="Protein kinase-like (PK-like)"/>
    <property type="match status" value="1"/>
</dbReference>
<evidence type="ECO:0000313" key="14">
    <source>
        <dbReference type="EMBL" id="GAA0164430.1"/>
    </source>
</evidence>
<evidence type="ECO:0000256" key="7">
    <source>
        <dbReference type="ARBA" id="ARBA00022737"/>
    </source>
</evidence>
<keyword evidence="7" id="KW-0677">Repeat</keyword>
<dbReference type="InterPro" id="IPR046959">
    <property type="entry name" value="PRK1-6/SRF4-like"/>
</dbReference>
<feature type="region of interest" description="Disordered" evidence="11">
    <location>
        <begin position="639"/>
        <end position="660"/>
    </location>
</feature>
<dbReference type="Pfam" id="PF00069">
    <property type="entry name" value="Pkinase"/>
    <property type="match status" value="1"/>
</dbReference>
<comment type="caution">
    <text evidence="14">The sequence shown here is derived from an EMBL/GenBank/DDBJ whole genome shotgun (WGS) entry which is preliminary data.</text>
</comment>
<dbReference type="EMBL" id="BAABME010005041">
    <property type="protein sequence ID" value="GAA0164430.1"/>
    <property type="molecule type" value="Genomic_DNA"/>
</dbReference>
<dbReference type="GO" id="GO:0005524">
    <property type="term" value="F:ATP binding"/>
    <property type="evidence" value="ECO:0007669"/>
    <property type="project" value="InterPro"/>
</dbReference>
<dbReference type="SUPFAM" id="SSF52058">
    <property type="entry name" value="L domain-like"/>
    <property type="match status" value="1"/>
</dbReference>
<evidence type="ECO:0000256" key="3">
    <source>
        <dbReference type="ARBA" id="ARBA00022553"/>
    </source>
</evidence>
<feature type="domain" description="Protein kinase" evidence="13">
    <location>
        <begin position="481"/>
        <end position="790"/>
    </location>
</feature>